<organism evidence="2 3">
    <name type="scientific">Streptomyces abyssalis</name>
    <dbReference type="NCBI Taxonomy" id="933944"/>
    <lineage>
        <taxon>Bacteria</taxon>
        <taxon>Bacillati</taxon>
        <taxon>Actinomycetota</taxon>
        <taxon>Actinomycetes</taxon>
        <taxon>Kitasatosporales</taxon>
        <taxon>Streptomycetaceae</taxon>
        <taxon>Streptomyces</taxon>
    </lineage>
</organism>
<dbReference type="STRING" id="933944.AN215_13750"/>
<proteinExistence type="predicted"/>
<protein>
    <recommendedName>
        <fullName evidence="4">Peptidase inhibitor</fullName>
    </recommendedName>
</protein>
<reference evidence="2 3" key="1">
    <citation type="journal article" date="2016" name="Front. Microbiol.">
        <title>Comparative Genomics Analysis of Streptomyces Species Reveals Their Adaptation to the Marine Environment and Their Diversity at the Genomic Level.</title>
        <authorList>
            <person name="Tian X."/>
            <person name="Zhang Z."/>
            <person name="Yang T."/>
            <person name="Chen M."/>
            <person name="Li J."/>
            <person name="Chen F."/>
            <person name="Yang J."/>
            <person name="Li W."/>
            <person name="Zhang B."/>
            <person name="Zhang Z."/>
            <person name="Wu J."/>
            <person name="Zhang C."/>
            <person name="Long L."/>
            <person name="Xiao J."/>
        </authorList>
    </citation>
    <scope>NUCLEOTIDE SEQUENCE [LARGE SCALE GENOMIC DNA]</scope>
    <source>
        <strain evidence="2 3">SCSIO 10390</strain>
    </source>
</reference>
<evidence type="ECO:0000313" key="2">
    <source>
        <dbReference type="EMBL" id="OEU90492.1"/>
    </source>
</evidence>
<keyword evidence="3" id="KW-1185">Reference proteome</keyword>
<dbReference type="Pfam" id="PF03995">
    <property type="entry name" value="Inhibitor_I36"/>
    <property type="match status" value="1"/>
</dbReference>
<sequence>MRKAKAAAATLLLATGIVTASGTAATAGDQRPASAAEARAQATCPAEHVCFYPGKDYTGTPQNVNPANLPVCGATPLIAYSVYNNSRDVYTFYSGADCTGGGQTINPATGVPNFDSIGERVASWR</sequence>
<name>A0A1E7JQC6_9ACTN</name>
<dbReference type="RefSeq" id="WP_070009364.1">
    <property type="nucleotide sequence ID" value="NZ_LJGS01000036.1"/>
</dbReference>
<keyword evidence="1" id="KW-0732">Signal</keyword>
<evidence type="ECO:0000313" key="3">
    <source>
        <dbReference type="Proteomes" id="UP000176087"/>
    </source>
</evidence>
<evidence type="ECO:0000256" key="1">
    <source>
        <dbReference type="SAM" id="SignalP"/>
    </source>
</evidence>
<gene>
    <name evidence="2" type="ORF">AN215_13750</name>
</gene>
<feature type="chain" id="PRO_5038477144" description="Peptidase inhibitor" evidence="1">
    <location>
        <begin position="21"/>
        <end position="125"/>
    </location>
</feature>
<dbReference type="Proteomes" id="UP000176087">
    <property type="component" value="Unassembled WGS sequence"/>
</dbReference>
<dbReference type="AlphaFoldDB" id="A0A1E7JQC6"/>
<dbReference type="EMBL" id="LJGT01000038">
    <property type="protein sequence ID" value="OEU90492.1"/>
    <property type="molecule type" value="Genomic_DNA"/>
</dbReference>
<feature type="signal peptide" evidence="1">
    <location>
        <begin position="1"/>
        <end position="20"/>
    </location>
</feature>
<accession>A0A1E7JQC6</accession>
<comment type="caution">
    <text evidence="2">The sequence shown here is derived from an EMBL/GenBank/DDBJ whole genome shotgun (WGS) entry which is preliminary data.</text>
</comment>
<evidence type="ECO:0008006" key="4">
    <source>
        <dbReference type="Google" id="ProtNLM"/>
    </source>
</evidence>